<feature type="region of interest" description="Disordered" evidence="1">
    <location>
        <begin position="313"/>
        <end position="360"/>
    </location>
</feature>
<dbReference type="InterPro" id="IPR013783">
    <property type="entry name" value="Ig-like_fold"/>
</dbReference>
<feature type="compositionally biased region" description="Basic and acidic residues" evidence="1">
    <location>
        <begin position="313"/>
        <end position="327"/>
    </location>
</feature>
<proteinExistence type="predicted"/>
<feature type="region of interest" description="Disordered" evidence="1">
    <location>
        <begin position="234"/>
        <end position="254"/>
    </location>
</feature>
<evidence type="ECO:0000256" key="1">
    <source>
        <dbReference type="SAM" id="MobiDB-lite"/>
    </source>
</evidence>
<accession>A0A7R9FPM1</accession>
<sequence>MDLSCGTRYELYGVARNSVGWSEESKSLVTSTRGAKPRPPRLDDHRNLLAVDGTSLTLDLRGWEDEGCPIVAFSAEYKLRDGQSSWILGGLGWEGEGGERRGVSRVDGLGVVLPKKPVGPPFVVENLASGKEYLVRLTAFTEAGDTEETVSVLTSPRGGVIRGRGSQTSNGDGGFGGGDWGNVRVLAPIIASVFATVVSLASILFCWKHGNERHSIKTRAELFRIRMLNYTGGGCKRRSEGSPPSQGASVKKYSTASRDHQFEYEDEISPYATFPIVPCPAHSYRKNLAVASSQGPGVIGNEYKLTLHSVRASMKDPDSSDSDDSRYIYEAPVQGKETGVDETRRRTPDETAEEQQQRRRTTVIEARGVQQSQGIMGACARALRIARPVSHEECGPSPLEHERRKWTSPGVPGLALGMDSRHSEVTPPIDPVFAVKGTTQRYC</sequence>
<feature type="compositionally biased region" description="Basic and acidic residues" evidence="1">
    <location>
        <begin position="338"/>
        <end position="349"/>
    </location>
</feature>
<dbReference type="Gene3D" id="2.60.40.10">
    <property type="entry name" value="Immunoglobulins"/>
    <property type="match status" value="1"/>
</dbReference>
<keyword evidence="2" id="KW-0472">Membrane</keyword>
<name>A0A7R9FPM1_9CRUS</name>
<dbReference type="AlphaFoldDB" id="A0A7R9FPM1"/>
<keyword evidence="2" id="KW-1133">Transmembrane helix</keyword>
<organism evidence="3">
    <name type="scientific">Darwinula stevensoni</name>
    <dbReference type="NCBI Taxonomy" id="69355"/>
    <lineage>
        <taxon>Eukaryota</taxon>
        <taxon>Metazoa</taxon>
        <taxon>Ecdysozoa</taxon>
        <taxon>Arthropoda</taxon>
        <taxon>Crustacea</taxon>
        <taxon>Oligostraca</taxon>
        <taxon>Ostracoda</taxon>
        <taxon>Podocopa</taxon>
        <taxon>Podocopida</taxon>
        <taxon>Darwinulocopina</taxon>
        <taxon>Darwinuloidea</taxon>
        <taxon>Darwinulidae</taxon>
        <taxon>Darwinula</taxon>
    </lineage>
</organism>
<dbReference type="SUPFAM" id="SSF49265">
    <property type="entry name" value="Fibronectin type III"/>
    <property type="match status" value="1"/>
</dbReference>
<dbReference type="OrthoDB" id="5969272at2759"/>
<feature type="compositionally biased region" description="Polar residues" evidence="1">
    <location>
        <begin position="242"/>
        <end position="254"/>
    </location>
</feature>
<reference evidence="3" key="1">
    <citation type="submission" date="2020-11" db="EMBL/GenBank/DDBJ databases">
        <authorList>
            <person name="Tran Van P."/>
        </authorList>
    </citation>
    <scope>NUCLEOTIDE SEQUENCE</scope>
</reference>
<evidence type="ECO:0000313" key="4">
    <source>
        <dbReference type="Proteomes" id="UP000677054"/>
    </source>
</evidence>
<gene>
    <name evidence="3" type="ORF">DSTB1V02_LOCUS9962</name>
</gene>
<dbReference type="EMBL" id="CAJPEV010002701">
    <property type="protein sequence ID" value="CAG0897786.1"/>
    <property type="molecule type" value="Genomic_DNA"/>
</dbReference>
<evidence type="ECO:0000256" key="2">
    <source>
        <dbReference type="SAM" id="Phobius"/>
    </source>
</evidence>
<dbReference type="EMBL" id="LR902218">
    <property type="protein sequence ID" value="CAD7250180.1"/>
    <property type="molecule type" value="Genomic_DNA"/>
</dbReference>
<keyword evidence="4" id="KW-1185">Reference proteome</keyword>
<dbReference type="InterPro" id="IPR036116">
    <property type="entry name" value="FN3_sf"/>
</dbReference>
<protein>
    <submittedName>
        <fullName evidence="3">Uncharacterized protein</fullName>
    </submittedName>
</protein>
<keyword evidence="2" id="KW-0812">Transmembrane</keyword>
<feature type="transmembrane region" description="Helical" evidence="2">
    <location>
        <begin position="185"/>
        <end position="207"/>
    </location>
</feature>
<evidence type="ECO:0000313" key="3">
    <source>
        <dbReference type="EMBL" id="CAD7250180.1"/>
    </source>
</evidence>
<dbReference type="Proteomes" id="UP000677054">
    <property type="component" value="Unassembled WGS sequence"/>
</dbReference>